<evidence type="ECO:0000313" key="4">
    <source>
        <dbReference type="Proteomes" id="UP001603013"/>
    </source>
</evidence>
<feature type="region of interest" description="Disordered" evidence="1">
    <location>
        <begin position="356"/>
        <end position="413"/>
    </location>
</feature>
<evidence type="ECO:0000256" key="2">
    <source>
        <dbReference type="SAM" id="Phobius"/>
    </source>
</evidence>
<reference evidence="3 4" key="1">
    <citation type="submission" date="2024-10" db="EMBL/GenBank/DDBJ databases">
        <title>The Natural Products Discovery Center: Release of the First 8490 Sequenced Strains for Exploring Actinobacteria Biosynthetic Diversity.</title>
        <authorList>
            <person name="Kalkreuter E."/>
            <person name="Kautsar S.A."/>
            <person name="Yang D."/>
            <person name="Bader C.D."/>
            <person name="Teijaro C.N."/>
            <person name="Fluegel L."/>
            <person name="Davis C.M."/>
            <person name="Simpson J.R."/>
            <person name="Lauterbach L."/>
            <person name="Steele A.D."/>
            <person name="Gui C."/>
            <person name="Meng S."/>
            <person name="Li G."/>
            <person name="Viehrig K."/>
            <person name="Ye F."/>
            <person name="Su P."/>
            <person name="Kiefer A.F."/>
            <person name="Nichols A."/>
            <person name="Cepeda A.J."/>
            <person name="Yan W."/>
            <person name="Fan B."/>
            <person name="Jiang Y."/>
            <person name="Adhikari A."/>
            <person name="Zheng C.-J."/>
            <person name="Schuster L."/>
            <person name="Cowan T.M."/>
            <person name="Smanski M.J."/>
            <person name="Chevrette M.G."/>
            <person name="De Carvalho L.P.S."/>
            <person name="Shen B."/>
        </authorList>
    </citation>
    <scope>NUCLEOTIDE SEQUENCE [LARGE SCALE GENOMIC DNA]</scope>
    <source>
        <strain evidence="3 4">NPDC015755</strain>
    </source>
</reference>
<feature type="compositionally biased region" description="Pro residues" evidence="1">
    <location>
        <begin position="20"/>
        <end position="30"/>
    </location>
</feature>
<evidence type="ECO:0000313" key="3">
    <source>
        <dbReference type="EMBL" id="MFF8276312.1"/>
    </source>
</evidence>
<accession>A0ABW6Y925</accession>
<gene>
    <name evidence="3" type="ORF">ACF05T_09425</name>
</gene>
<keyword evidence="2" id="KW-1133">Transmembrane helix</keyword>
<comment type="caution">
    <text evidence="3">The sequence shown here is derived from an EMBL/GenBank/DDBJ whole genome shotgun (WGS) entry which is preliminary data.</text>
</comment>
<evidence type="ECO:0000256" key="1">
    <source>
        <dbReference type="SAM" id="MobiDB-lite"/>
    </source>
</evidence>
<dbReference type="Proteomes" id="UP001603013">
    <property type="component" value="Unassembled WGS sequence"/>
</dbReference>
<proteinExistence type="predicted"/>
<feature type="compositionally biased region" description="Basic and acidic residues" evidence="1">
    <location>
        <begin position="386"/>
        <end position="399"/>
    </location>
</feature>
<organism evidence="3 4">
    <name type="scientific">Streptomyces lateritius</name>
    <dbReference type="NCBI Taxonomy" id="67313"/>
    <lineage>
        <taxon>Bacteria</taxon>
        <taxon>Bacillati</taxon>
        <taxon>Actinomycetota</taxon>
        <taxon>Actinomycetes</taxon>
        <taxon>Kitasatosporales</taxon>
        <taxon>Streptomycetaceae</taxon>
        <taxon>Streptomyces</taxon>
    </lineage>
</organism>
<feature type="region of interest" description="Disordered" evidence="1">
    <location>
        <begin position="143"/>
        <end position="162"/>
    </location>
</feature>
<keyword evidence="2" id="KW-0472">Membrane</keyword>
<keyword evidence="4" id="KW-1185">Reference proteome</keyword>
<dbReference type="EMBL" id="JBIBSM010000004">
    <property type="protein sequence ID" value="MFF8276312.1"/>
    <property type="molecule type" value="Genomic_DNA"/>
</dbReference>
<name>A0ABW6Y925_9ACTN</name>
<dbReference type="RefSeq" id="WP_391933853.1">
    <property type="nucleotide sequence ID" value="NZ_JBIBSM010000004.1"/>
</dbReference>
<protein>
    <submittedName>
        <fullName evidence="3">Uncharacterized protein</fullName>
    </submittedName>
</protein>
<sequence length="413" mass="41968">MSTESHRRTSRITDALLPTPSSPPPQAPEPHGPRPTGVASAPLPAEAPSRPVPTPGPVGGAATGSRPEAEVPPVETTTRLRPIRDHAPAPAPRPPHHPEGTRPAPSPPPHGAPHPSSGVPWPASAPSGAGQYAYGTYGAYRPSPYPGVPETPAETTTRLRPVRERRSGRVVAAGACLVLGLGLIGGAVAGAVLAATDAGAPAEPAGYAQARTLWHSVPVDTLFPRTLPGPAAGPGAATRTWTRVVVAADAPCSATVLSPSLLTALRPVGCDRVLRATYTDATATSVITVGLVFTGADPATTRTLSTQAARLGADVPPALSAPGTVAARFGAAQRASWWTRPLADLPVVVTSVSGFADGRPVTRPEPAEKAMTAGSTSAPAQAGLGHEARGVANRVERQVRTAVTDATKGEDEK</sequence>
<feature type="region of interest" description="Disordered" evidence="1">
    <location>
        <begin position="1"/>
        <end position="124"/>
    </location>
</feature>
<feature type="transmembrane region" description="Helical" evidence="2">
    <location>
        <begin position="170"/>
        <end position="195"/>
    </location>
</feature>
<keyword evidence="2" id="KW-0812">Transmembrane</keyword>